<comment type="caution">
    <text evidence="2">The sequence shown here is derived from an EMBL/GenBank/DDBJ whole genome shotgun (WGS) entry which is preliminary data.</text>
</comment>
<protein>
    <recommendedName>
        <fullName evidence="4">Lipoprotein</fullName>
    </recommendedName>
</protein>
<dbReference type="RefSeq" id="WP_147137922.1">
    <property type="nucleotide sequence ID" value="NZ_BJXA01000048.1"/>
</dbReference>
<organism evidence="2 3">
    <name type="scientific">Nocardia ninae NBRC 108245</name>
    <dbReference type="NCBI Taxonomy" id="1210091"/>
    <lineage>
        <taxon>Bacteria</taxon>
        <taxon>Bacillati</taxon>
        <taxon>Actinomycetota</taxon>
        <taxon>Actinomycetes</taxon>
        <taxon>Mycobacteriales</taxon>
        <taxon>Nocardiaceae</taxon>
        <taxon>Nocardia</taxon>
    </lineage>
</organism>
<keyword evidence="1" id="KW-0732">Signal</keyword>
<feature type="signal peptide" evidence="1">
    <location>
        <begin position="1"/>
        <end position="25"/>
    </location>
</feature>
<dbReference type="PROSITE" id="PS51257">
    <property type="entry name" value="PROKAR_LIPOPROTEIN"/>
    <property type="match status" value="1"/>
</dbReference>
<evidence type="ECO:0008006" key="4">
    <source>
        <dbReference type="Google" id="ProtNLM"/>
    </source>
</evidence>
<accession>A0A511MKW9</accession>
<proteinExistence type="predicted"/>
<evidence type="ECO:0000313" key="2">
    <source>
        <dbReference type="EMBL" id="GEM41259.1"/>
    </source>
</evidence>
<dbReference type="AlphaFoldDB" id="A0A511MKW9"/>
<gene>
    <name evidence="2" type="ORF">NN4_57780</name>
</gene>
<dbReference type="EMBL" id="BJXA01000048">
    <property type="protein sequence ID" value="GEM41259.1"/>
    <property type="molecule type" value="Genomic_DNA"/>
</dbReference>
<reference evidence="2 3" key="1">
    <citation type="submission" date="2019-07" db="EMBL/GenBank/DDBJ databases">
        <title>Whole genome shotgun sequence of Nocardia ninae NBRC 108245.</title>
        <authorList>
            <person name="Hosoyama A."/>
            <person name="Uohara A."/>
            <person name="Ohji S."/>
            <person name="Ichikawa N."/>
        </authorList>
    </citation>
    <scope>NUCLEOTIDE SEQUENCE [LARGE SCALE GENOMIC DNA]</scope>
    <source>
        <strain evidence="2 3">NBRC 108245</strain>
    </source>
</reference>
<keyword evidence="3" id="KW-1185">Reference proteome</keyword>
<name>A0A511MKW9_9NOCA</name>
<evidence type="ECO:0000256" key="1">
    <source>
        <dbReference type="SAM" id="SignalP"/>
    </source>
</evidence>
<dbReference type="Proteomes" id="UP000321424">
    <property type="component" value="Unassembled WGS sequence"/>
</dbReference>
<feature type="chain" id="PRO_5021887712" description="Lipoprotein" evidence="1">
    <location>
        <begin position="26"/>
        <end position="149"/>
    </location>
</feature>
<evidence type="ECO:0000313" key="3">
    <source>
        <dbReference type="Proteomes" id="UP000321424"/>
    </source>
</evidence>
<sequence length="149" mass="15177">MLRRAGILAYATALATVACAGVAGADPTTTAPTPPPPPPSNIDITAATVNGSDVDIAVTYTCEPQSKAVTLQVFVRGTAEGAEQTVGAKTKATCDDQRQTATLTATKIPESEPFTPAAGQQVRVIGTLVAGDNEQSLEGGTAIKRLIVK</sequence>
<dbReference type="OrthoDB" id="4565916at2"/>